<protein>
    <submittedName>
        <fullName evidence="2">Uncharacterized protein</fullName>
    </submittedName>
</protein>
<evidence type="ECO:0000313" key="3">
    <source>
        <dbReference type="EMBL" id="MST92005.1"/>
    </source>
</evidence>
<dbReference type="Proteomes" id="UP000431913">
    <property type="component" value="Unassembled WGS sequence"/>
</dbReference>
<keyword evidence="1" id="KW-1133">Transmembrane helix</keyword>
<proteinExistence type="predicted"/>
<evidence type="ECO:0000256" key="1">
    <source>
        <dbReference type="SAM" id="Phobius"/>
    </source>
</evidence>
<evidence type="ECO:0000313" key="5">
    <source>
        <dbReference type="Proteomes" id="UP000032483"/>
    </source>
</evidence>
<dbReference type="EMBL" id="JXXK01000002">
    <property type="protein sequence ID" value="KJF41076.1"/>
    <property type="molecule type" value="Genomic_DNA"/>
</dbReference>
<feature type="transmembrane region" description="Helical" evidence="1">
    <location>
        <begin position="134"/>
        <end position="152"/>
    </location>
</feature>
<organism evidence="2 5">
    <name type="scientific">Ruthenibacterium lactatiformans</name>
    <dbReference type="NCBI Taxonomy" id="1550024"/>
    <lineage>
        <taxon>Bacteria</taxon>
        <taxon>Bacillati</taxon>
        <taxon>Bacillota</taxon>
        <taxon>Clostridia</taxon>
        <taxon>Eubacteriales</taxon>
        <taxon>Oscillospiraceae</taxon>
        <taxon>Ruthenibacterium</taxon>
    </lineage>
</organism>
<reference evidence="3 6" key="3">
    <citation type="submission" date="2019-08" db="EMBL/GenBank/DDBJ databases">
        <title>In-depth cultivation of the pig gut microbiome towards novel bacterial diversity and tailored functional studies.</title>
        <authorList>
            <person name="Wylensek D."/>
            <person name="Hitch T.C.A."/>
            <person name="Clavel T."/>
        </authorList>
    </citation>
    <scope>NUCLEOTIDE SEQUENCE [LARGE SCALE GENOMIC DNA]</scope>
    <source>
        <strain evidence="3 6">WCA3-601-WT-6J</strain>
    </source>
</reference>
<dbReference type="EMBL" id="VUNJ01000007">
    <property type="protein sequence ID" value="MST92005.1"/>
    <property type="molecule type" value="Genomic_DNA"/>
</dbReference>
<dbReference type="RefSeq" id="WP_009325995.1">
    <property type="nucleotide sequence ID" value="NZ_CATXDA010000025.1"/>
</dbReference>
<name>A0A0D8J3F2_9FIRM</name>
<sequence>MMMEQITLEQFRRTVRIRLRLLRVFILLCAAAVFCAHFWGHRGGVPGARFPYYADLLTGALSALGISAAFICIRLTKMLRDDVLLHKMYTKATDEREALLWQKAGRQAFWVVVPGLVLAALAAGYWSATVCMTLLGAALFTAVTTKALRFYYMRKF</sequence>
<comment type="caution">
    <text evidence="2">The sequence shown here is derived from an EMBL/GenBank/DDBJ whole genome shotgun (WGS) entry which is preliminary data.</text>
</comment>
<evidence type="ECO:0000313" key="2">
    <source>
        <dbReference type="EMBL" id="KJF41076.1"/>
    </source>
</evidence>
<evidence type="ECO:0000313" key="4">
    <source>
        <dbReference type="EMBL" id="MTS25714.1"/>
    </source>
</evidence>
<dbReference type="Proteomes" id="UP000472755">
    <property type="component" value="Unassembled WGS sequence"/>
</dbReference>
<gene>
    <name evidence="3" type="ORF">FYJ76_08645</name>
    <name evidence="4" type="ORF">GMD59_00225</name>
    <name evidence="2" type="ORF">TQ39_02325</name>
</gene>
<keyword evidence="1" id="KW-0472">Membrane</keyword>
<keyword evidence="1" id="KW-0812">Transmembrane</keyword>
<reference evidence="4 7" key="2">
    <citation type="journal article" date="2019" name="Nat. Med.">
        <title>A library of human gut bacterial isolates paired with longitudinal multiomics data enables mechanistic microbiome research.</title>
        <authorList>
            <person name="Poyet M."/>
            <person name="Groussin M."/>
            <person name="Gibbons S.M."/>
            <person name="Avila-Pacheco J."/>
            <person name="Jiang X."/>
            <person name="Kearney S.M."/>
            <person name="Perrotta A.R."/>
            <person name="Berdy B."/>
            <person name="Zhao S."/>
            <person name="Lieberman T.D."/>
            <person name="Swanson P.K."/>
            <person name="Smith M."/>
            <person name="Roesemann S."/>
            <person name="Alexander J.E."/>
            <person name="Rich S.A."/>
            <person name="Livny J."/>
            <person name="Vlamakis H."/>
            <person name="Clish C."/>
            <person name="Bullock K."/>
            <person name="Deik A."/>
            <person name="Scott J."/>
            <person name="Pierce K.A."/>
            <person name="Xavier R.J."/>
            <person name="Alm E.J."/>
        </authorList>
    </citation>
    <scope>NUCLEOTIDE SEQUENCE [LARGE SCALE GENOMIC DNA]</scope>
    <source>
        <strain evidence="4 7">BIOML-A4</strain>
    </source>
</reference>
<accession>A0A0D8J3F2</accession>
<feature type="transmembrane region" description="Helical" evidence="1">
    <location>
        <begin position="21"/>
        <end position="40"/>
    </location>
</feature>
<dbReference type="EMBL" id="WMZU01000001">
    <property type="protein sequence ID" value="MTS25714.1"/>
    <property type="molecule type" value="Genomic_DNA"/>
</dbReference>
<reference evidence="2" key="1">
    <citation type="submission" date="2015-02" db="EMBL/GenBank/DDBJ databases">
        <title>A novel member of the family Ruminococcaceae isolated from human feces.</title>
        <authorList>
            <person name="Shkoporov A.N."/>
            <person name="Chaplin A.V."/>
            <person name="Motuzova O.V."/>
            <person name="Kafarskaia L.I."/>
            <person name="Khokhlova E.V."/>
            <person name="Efimov B.A."/>
        </authorList>
    </citation>
    <scope>NUCLEOTIDE SEQUENCE [LARGE SCALE GENOMIC DNA]</scope>
    <source>
        <strain evidence="2">585-1</strain>
    </source>
</reference>
<evidence type="ECO:0000313" key="7">
    <source>
        <dbReference type="Proteomes" id="UP000472755"/>
    </source>
</evidence>
<evidence type="ECO:0000313" key="6">
    <source>
        <dbReference type="Proteomes" id="UP000431913"/>
    </source>
</evidence>
<dbReference type="AlphaFoldDB" id="A0A0D8J3F2"/>
<feature type="transmembrane region" description="Helical" evidence="1">
    <location>
        <begin position="108"/>
        <end position="128"/>
    </location>
</feature>
<keyword evidence="5" id="KW-1185">Reference proteome</keyword>
<feature type="transmembrane region" description="Helical" evidence="1">
    <location>
        <begin position="52"/>
        <end position="73"/>
    </location>
</feature>
<dbReference type="GeneID" id="42855471"/>
<dbReference type="Proteomes" id="UP000032483">
    <property type="component" value="Unassembled WGS sequence"/>
</dbReference>